<feature type="transmembrane region" description="Helical" evidence="2">
    <location>
        <begin position="241"/>
        <end position="266"/>
    </location>
</feature>
<name>A0A409X3I7_PSICY</name>
<keyword evidence="2" id="KW-1133">Transmembrane helix</keyword>
<dbReference type="EMBL" id="NHYD01002733">
    <property type="protein sequence ID" value="PPQ85315.1"/>
    <property type="molecule type" value="Genomic_DNA"/>
</dbReference>
<organism evidence="3 4">
    <name type="scientific">Psilocybe cyanescens</name>
    <dbReference type="NCBI Taxonomy" id="93625"/>
    <lineage>
        <taxon>Eukaryota</taxon>
        <taxon>Fungi</taxon>
        <taxon>Dikarya</taxon>
        <taxon>Basidiomycota</taxon>
        <taxon>Agaricomycotina</taxon>
        <taxon>Agaricomycetes</taxon>
        <taxon>Agaricomycetidae</taxon>
        <taxon>Agaricales</taxon>
        <taxon>Agaricineae</taxon>
        <taxon>Strophariaceae</taxon>
        <taxon>Psilocybe</taxon>
    </lineage>
</organism>
<feature type="transmembrane region" description="Helical" evidence="2">
    <location>
        <begin position="207"/>
        <end position="229"/>
    </location>
</feature>
<keyword evidence="4" id="KW-1185">Reference proteome</keyword>
<evidence type="ECO:0000256" key="1">
    <source>
        <dbReference type="SAM" id="MobiDB-lite"/>
    </source>
</evidence>
<dbReference type="STRING" id="93625.A0A409X3I7"/>
<accession>A0A409X3I7</accession>
<sequence length="288" mass="32285">VQVPVPVHLKEGRSADEKRKTTSPSVVSVGEDDDSLQTSLLEAVERPETSISVNEDVVTHPQTSLLGSKTPVGLDVDVEAQDTFERSQSAPPKVMQDPFSGPYYDSNLSIPQQFRVYLRAKREEYGPIRGVIYVFTIRPVMMFLKTFTNMLVCEDFNGEEYRVPTFYAPESMGTPVAVLVAILVATVFGGIHCIAWWFEFPTVIEKWLWRVSAVLVSSLPLAIFGPPLLEHLLDETGWDWYVVYILYSSALKEFMGKVLLVIAVLLSLRALPAGAYIDLNWTAYLPHI</sequence>
<dbReference type="OrthoDB" id="9451547at2759"/>
<keyword evidence="2" id="KW-0812">Transmembrane</keyword>
<dbReference type="InParanoid" id="A0A409X3I7"/>
<feature type="transmembrane region" description="Helical" evidence="2">
    <location>
        <begin position="172"/>
        <end position="198"/>
    </location>
</feature>
<gene>
    <name evidence="3" type="ORF">CVT25_000366</name>
</gene>
<dbReference type="PANTHER" id="PTHR35043:SF7">
    <property type="entry name" value="TRANSCRIPTION FACTOR DOMAIN-CONTAINING PROTEIN"/>
    <property type="match status" value="1"/>
</dbReference>
<evidence type="ECO:0000256" key="2">
    <source>
        <dbReference type="SAM" id="Phobius"/>
    </source>
</evidence>
<dbReference type="Proteomes" id="UP000283269">
    <property type="component" value="Unassembled WGS sequence"/>
</dbReference>
<protein>
    <submittedName>
        <fullName evidence="3">Uncharacterized protein</fullName>
    </submittedName>
</protein>
<comment type="caution">
    <text evidence="3">The sequence shown here is derived from an EMBL/GenBank/DDBJ whole genome shotgun (WGS) entry which is preliminary data.</text>
</comment>
<proteinExistence type="predicted"/>
<feature type="compositionally biased region" description="Basic and acidic residues" evidence="1">
    <location>
        <begin position="8"/>
        <end position="20"/>
    </location>
</feature>
<evidence type="ECO:0000313" key="3">
    <source>
        <dbReference type="EMBL" id="PPQ85315.1"/>
    </source>
</evidence>
<feature type="transmembrane region" description="Helical" evidence="2">
    <location>
        <begin position="131"/>
        <end position="152"/>
    </location>
</feature>
<reference evidence="3 4" key="1">
    <citation type="journal article" date="2018" name="Evol. Lett.">
        <title>Horizontal gene cluster transfer increased hallucinogenic mushroom diversity.</title>
        <authorList>
            <person name="Reynolds H.T."/>
            <person name="Vijayakumar V."/>
            <person name="Gluck-Thaler E."/>
            <person name="Korotkin H.B."/>
            <person name="Matheny P.B."/>
            <person name="Slot J.C."/>
        </authorList>
    </citation>
    <scope>NUCLEOTIDE SEQUENCE [LARGE SCALE GENOMIC DNA]</scope>
    <source>
        <strain evidence="3 4">2631</strain>
    </source>
</reference>
<keyword evidence="2" id="KW-0472">Membrane</keyword>
<dbReference type="AlphaFoldDB" id="A0A409X3I7"/>
<feature type="non-terminal residue" evidence="3">
    <location>
        <position position="1"/>
    </location>
</feature>
<feature type="region of interest" description="Disordered" evidence="1">
    <location>
        <begin position="1"/>
        <end position="34"/>
    </location>
</feature>
<evidence type="ECO:0000313" key="4">
    <source>
        <dbReference type="Proteomes" id="UP000283269"/>
    </source>
</evidence>
<dbReference type="PANTHER" id="PTHR35043">
    <property type="entry name" value="TRANSCRIPTION FACTOR DOMAIN-CONTAINING PROTEIN"/>
    <property type="match status" value="1"/>
</dbReference>